<dbReference type="InterPro" id="IPR009331">
    <property type="entry name" value="Oligogalacturonate-sp_porin"/>
</dbReference>
<keyword evidence="1 2" id="KW-0732">Signal</keyword>
<evidence type="ECO:0000313" key="4">
    <source>
        <dbReference type="Proteomes" id="UP000461443"/>
    </source>
</evidence>
<dbReference type="AlphaFoldDB" id="A0A845SGN8"/>
<reference evidence="3 4" key="1">
    <citation type="submission" date="2019-12" db="EMBL/GenBank/DDBJ databases">
        <authorList>
            <person name="Lee S.D."/>
        </authorList>
    </citation>
    <scope>NUCLEOTIDE SEQUENCE [LARGE SCALE GENOMIC DNA]</scope>
    <source>
        <strain evidence="3 4">SAP-6</strain>
    </source>
</reference>
<evidence type="ECO:0000313" key="3">
    <source>
        <dbReference type="EMBL" id="NDL62114.1"/>
    </source>
</evidence>
<organism evidence="3 4">
    <name type="scientific">Acerihabitans arboris</name>
    <dbReference type="NCBI Taxonomy" id="2691583"/>
    <lineage>
        <taxon>Bacteria</taxon>
        <taxon>Pseudomonadati</taxon>
        <taxon>Pseudomonadota</taxon>
        <taxon>Gammaproteobacteria</taxon>
        <taxon>Enterobacterales</taxon>
        <taxon>Pectobacteriaceae</taxon>
        <taxon>Acerihabitans</taxon>
    </lineage>
</organism>
<dbReference type="PANTHER" id="PTHR38105">
    <property type="entry name" value="OUTER MEMBRANE PROTEIN-RELATED-RELATED"/>
    <property type="match status" value="1"/>
</dbReference>
<keyword evidence="4" id="KW-1185">Reference proteome</keyword>
<gene>
    <name evidence="3" type="ORF">GRH90_05005</name>
</gene>
<dbReference type="Pfam" id="PF06178">
    <property type="entry name" value="KdgM"/>
    <property type="match status" value="1"/>
</dbReference>
<comment type="caution">
    <text evidence="3">The sequence shown here is derived from an EMBL/GenBank/DDBJ whole genome shotgun (WGS) entry which is preliminary data.</text>
</comment>
<sequence>MKTVLTILAVVSAISFGAAATTIDYRHEMKDTSKSDHKDRLLLSNRFANGFGLSLEGKWGQHSSDNTPNKPFNEHVSNGTEVVASYVYKFNNTFQLEPGFSLESSSDSNNYRPYLRGKLNFTDDLSASLRYRPYFKRNQPHETKTDEKGHTLTMVLGYKFLKDYTVEYELEYKKSEDVILSNNEKEDWSHDVKLAYKWDKNWTPYLQVANVSGSSVTDERQTRFRVGVQYNF</sequence>
<dbReference type="GO" id="GO:0015772">
    <property type="term" value="P:oligosaccharide transport"/>
    <property type="evidence" value="ECO:0007669"/>
    <property type="project" value="TreeGrafter"/>
</dbReference>
<evidence type="ECO:0000256" key="2">
    <source>
        <dbReference type="SAM" id="SignalP"/>
    </source>
</evidence>
<dbReference type="InterPro" id="IPR053713">
    <property type="entry name" value="Bact_OM_Channel_sf"/>
</dbReference>
<dbReference type="PANTHER" id="PTHR38105:SF5">
    <property type="entry name" value="OUTER MEMBRANE PROTEIN"/>
    <property type="match status" value="1"/>
</dbReference>
<dbReference type="Proteomes" id="UP000461443">
    <property type="component" value="Unassembled WGS sequence"/>
</dbReference>
<dbReference type="SUPFAM" id="SSF56935">
    <property type="entry name" value="Porins"/>
    <property type="match status" value="1"/>
</dbReference>
<evidence type="ECO:0000256" key="1">
    <source>
        <dbReference type="ARBA" id="ARBA00022729"/>
    </source>
</evidence>
<dbReference type="GO" id="GO:0009279">
    <property type="term" value="C:cell outer membrane"/>
    <property type="evidence" value="ECO:0007669"/>
    <property type="project" value="TreeGrafter"/>
</dbReference>
<feature type="chain" id="PRO_5033042299" evidence="2">
    <location>
        <begin position="21"/>
        <end position="232"/>
    </location>
</feature>
<dbReference type="RefSeq" id="WP_162364801.1">
    <property type="nucleotide sequence ID" value="NZ_WUBS01000003.1"/>
</dbReference>
<feature type="signal peptide" evidence="2">
    <location>
        <begin position="1"/>
        <end position="20"/>
    </location>
</feature>
<accession>A0A845SGN8</accession>
<protein>
    <submittedName>
        <fullName evidence="3">Porin</fullName>
    </submittedName>
</protein>
<dbReference type="GO" id="GO:0015288">
    <property type="term" value="F:porin activity"/>
    <property type="evidence" value="ECO:0007669"/>
    <property type="project" value="TreeGrafter"/>
</dbReference>
<reference evidence="3 4" key="2">
    <citation type="submission" date="2020-02" db="EMBL/GenBank/DDBJ databases">
        <title>The new genus of Enterobacteriales.</title>
        <authorList>
            <person name="Kim I.S."/>
        </authorList>
    </citation>
    <scope>NUCLEOTIDE SEQUENCE [LARGE SCALE GENOMIC DNA]</scope>
    <source>
        <strain evidence="3 4">SAP-6</strain>
    </source>
</reference>
<dbReference type="EMBL" id="WUBS01000003">
    <property type="protein sequence ID" value="NDL62114.1"/>
    <property type="molecule type" value="Genomic_DNA"/>
</dbReference>
<dbReference type="Gene3D" id="2.40.160.40">
    <property type="entry name" value="monomeric porin ompg"/>
    <property type="match status" value="1"/>
</dbReference>
<proteinExistence type="predicted"/>
<name>A0A845SGN8_9GAMM</name>